<dbReference type="SMART" id="SM00408">
    <property type="entry name" value="IGc2"/>
    <property type="match status" value="4"/>
</dbReference>
<dbReference type="InterPro" id="IPR043519">
    <property type="entry name" value="NT_sf"/>
</dbReference>
<feature type="region of interest" description="Disordered" evidence="34">
    <location>
        <begin position="540"/>
        <end position="565"/>
    </location>
</feature>
<dbReference type="Pfam" id="PF00041">
    <property type="entry name" value="fn3"/>
    <property type="match status" value="2"/>
</dbReference>
<dbReference type="EC" id="2.7.7.72" evidence="31"/>
<dbReference type="InterPro" id="IPR007110">
    <property type="entry name" value="Ig-like_dom"/>
</dbReference>
<evidence type="ECO:0000256" key="8">
    <source>
        <dbReference type="ARBA" id="ARBA00022490"/>
    </source>
</evidence>
<dbReference type="PROSITE" id="PS50835">
    <property type="entry name" value="IG_LIKE"/>
    <property type="match status" value="5"/>
</dbReference>
<dbReference type="CDD" id="cd00063">
    <property type="entry name" value="FN3"/>
    <property type="match status" value="4"/>
</dbReference>
<feature type="domain" description="Ig-like" evidence="35">
    <location>
        <begin position="352"/>
        <end position="441"/>
    </location>
</feature>
<evidence type="ECO:0000256" key="31">
    <source>
        <dbReference type="ARBA" id="ARBA00066885"/>
    </source>
</evidence>
<evidence type="ECO:0000256" key="4">
    <source>
        <dbReference type="ARBA" id="ARBA00004236"/>
    </source>
</evidence>
<evidence type="ECO:0000256" key="29">
    <source>
        <dbReference type="ARBA" id="ARBA00050394"/>
    </source>
</evidence>
<keyword evidence="9" id="KW-0597">Phosphoprotein</keyword>
<dbReference type="InterPro" id="IPR032828">
    <property type="entry name" value="PolyA_RNA-bd"/>
</dbReference>
<dbReference type="InterPro" id="IPR003598">
    <property type="entry name" value="Ig_sub2"/>
</dbReference>
<keyword evidence="7" id="KW-1003">Cell membrane</keyword>
<evidence type="ECO:0000256" key="32">
    <source>
        <dbReference type="ARBA" id="ARBA00072423"/>
    </source>
</evidence>
<keyword evidence="27" id="KW-0539">Nucleus</keyword>
<evidence type="ECO:0000256" key="27">
    <source>
        <dbReference type="ARBA" id="ARBA00023242"/>
    </source>
</evidence>
<dbReference type="CDD" id="cd05853">
    <property type="entry name" value="Ig6_Contactin-4"/>
    <property type="match status" value="1"/>
</dbReference>
<keyword evidence="24" id="KW-0472">Membrane</keyword>
<feature type="domain" description="Ig-like" evidence="35">
    <location>
        <begin position="80"/>
        <end position="166"/>
    </location>
</feature>
<dbReference type="FunFam" id="2.60.40.10:FF:000004">
    <property type="entry name" value="DCC isoform 1"/>
    <property type="match status" value="2"/>
</dbReference>
<keyword evidence="17" id="KW-0067">ATP-binding</keyword>
<evidence type="ECO:0000259" key="36">
    <source>
        <dbReference type="PROSITE" id="PS50853"/>
    </source>
</evidence>
<evidence type="ECO:0000313" key="37">
    <source>
        <dbReference type="EMBL" id="KAH0510743.1"/>
    </source>
</evidence>
<protein>
    <recommendedName>
        <fullName evidence="32">CCA tRNA nucleotidyltransferase 1, mitochondrial</fullName>
        <ecNumber evidence="31">2.7.7.72</ecNumber>
    </recommendedName>
</protein>
<dbReference type="SUPFAM" id="SSF81301">
    <property type="entry name" value="Nucleotidyltransferase"/>
    <property type="match status" value="1"/>
</dbReference>
<dbReference type="InterPro" id="IPR013783">
    <property type="entry name" value="Ig-like_fold"/>
</dbReference>
<dbReference type="Pfam" id="PF07679">
    <property type="entry name" value="I-set"/>
    <property type="match status" value="2"/>
</dbReference>
<dbReference type="GO" id="GO:0000049">
    <property type="term" value="F:tRNA binding"/>
    <property type="evidence" value="ECO:0007669"/>
    <property type="project" value="TreeGrafter"/>
</dbReference>
<dbReference type="SMART" id="SM00409">
    <property type="entry name" value="IG"/>
    <property type="match status" value="5"/>
</dbReference>
<evidence type="ECO:0000256" key="17">
    <source>
        <dbReference type="ARBA" id="ARBA00022840"/>
    </source>
</evidence>
<dbReference type="Pfam" id="PF13927">
    <property type="entry name" value="Ig_3"/>
    <property type="match status" value="2"/>
</dbReference>
<keyword evidence="12" id="KW-0548">Nucleotidyltransferase</keyword>
<evidence type="ECO:0000256" key="1">
    <source>
        <dbReference type="ARBA" id="ARBA00001946"/>
    </source>
</evidence>
<comment type="catalytic activity">
    <reaction evidence="29">
        <text>a tRNA with a 3' CCA end + 2 CTP + ATP = a tRNA with a 3' CCACCA end + 3 diphosphate</text>
        <dbReference type="Rhea" id="RHEA:76235"/>
        <dbReference type="Rhea" id="RHEA-COMP:10468"/>
        <dbReference type="Rhea" id="RHEA-COMP:18655"/>
        <dbReference type="ChEBI" id="CHEBI:30616"/>
        <dbReference type="ChEBI" id="CHEBI:33019"/>
        <dbReference type="ChEBI" id="CHEBI:37563"/>
        <dbReference type="ChEBI" id="CHEBI:83071"/>
        <dbReference type="ChEBI" id="CHEBI:195187"/>
    </reaction>
    <physiologicalReaction direction="left-to-right" evidence="29">
        <dbReference type="Rhea" id="RHEA:76236"/>
    </physiologicalReaction>
</comment>
<dbReference type="Proteomes" id="UP000710432">
    <property type="component" value="Unassembled WGS sequence"/>
</dbReference>
<evidence type="ECO:0000256" key="12">
    <source>
        <dbReference type="ARBA" id="ARBA00022695"/>
    </source>
</evidence>
<evidence type="ECO:0000256" key="24">
    <source>
        <dbReference type="ARBA" id="ARBA00023136"/>
    </source>
</evidence>
<evidence type="ECO:0000256" key="23">
    <source>
        <dbReference type="ARBA" id="ARBA00023128"/>
    </source>
</evidence>
<feature type="domain" description="Ig-like" evidence="35">
    <location>
        <begin position="171"/>
        <end position="255"/>
    </location>
</feature>
<feature type="compositionally biased region" description="Basic and acidic residues" evidence="34">
    <location>
        <begin position="542"/>
        <end position="551"/>
    </location>
</feature>
<dbReference type="FunFam" id="2.60.40.10:FF:000028">
    <property type="entry name" value="Neuronal cell adhesion molecule"/>
    <property type="match status" value="1"/>
</dbReference>
<dbReference type="InterPro" id="IPR003599">
    <property type="entry name" value="Ig_sub"/>
</dbReference>
<dbReference type="GO" id="GO:0007155">
    <property type="term" value="P:cell adhesion"/>
    <property type="evidence" value="ECO:0007669"/>
    <property type="project" value="UniProtKB-KW"/>
</dbReference>
<dbReference type="FunFam" id="2.60.40.10:FF:000035">
    <property type="entry name" value="Contactin 1"/>
    <property type="match status" value="1"/>
</dbReference>
<evidence type="ECO:0000256" key="30">
    <source>
        <dbReference type="ARBA" id="ARBA00051046"/>
    </source>
</evidence>
<sequence length="1388" mass="155367">MVQIEKELSYAWIFNEYPSYQDNRRFVSQETGNLYIAKVEKSDVGNYTCVVTNTVTNHKVLGPPTPLILRNDGVMGEYEPKIEVQFPETVPAERGTTVKLECFALGNPVPTILWRRADGKPIARKARRHKSNGILEIPNFQQEDAGSYECVAENSRGKNVAKGQLTFYAQPNWVQKIDDIHVAMEESVFWECKANGRPKPTYRWLKNGDPLLTRDRIQIEQGTLNITIVNLSDAGMYQCVAENKHGVIFSSAELSVIAESPDFSRTLLKRVTLVKVGGEVVIECKPKASPRPVYTWRKGRELLRENERITISEDGNLRIINVTKSDAGSYTCIATNHFGTASSTGNVVVKDPTKVMVPPSSMDVTVGESIVLPCQVTHDHSLDIVFTWSFNGHLIDFDKDGDHFERVGGQDSAGDLMIRNIQLKHAGKYVCMVQTSVDKLSATADLIVRGPPGPPEAVTIDEITDTTAQLSWRPGPDNHSPITMYVIQARTPFSVGWQAVSTVPELVDGKTFTATVVGLNPWVEYEFRTVAANVIGIGEPSRPSEKRRTEEALPEVTPANVSGGGGSKSELVITWETVPEELQNGRGFGYVVAFRPHGKMIWMLTVLASADASRYVFRNESVRPFSPFEVKVGVFNNKGEGPFSPTTLVYSAEEEPTKPPASIFARSLSATDIEVFWASPIGKNRGRIQGYEVKYWRHDDKEENARKIRTVGNQTSTKISNLKGSALYHLAVKAYNSAGTGPSSATVNVTTRKPPPSQPPGNIIWNSSDSKIILNWDQVKALDNESEVKGYKVLYRWNRQSRTSVIETNKTSVELSLPFDEDYIIEIKPFSDGGDGSSSEQIRIPKISTTAASAIAHLKSEAQGRSEDRCLFYSSFLIFVGSQHTKQELLCSQVPIACATLQPHNIITQLMKTLATSPNAALTGPQLSLSLLIILTQAFLNLIIIRCVVGDCLQMQRRLFPWHRQVLNCSWSRLCLLKRHLFTMKLQSPEFQSLFTEGLKSLTELFAKENHELRIAGGAVRDLLNGVKPQDVDFATTATPTQMKEMFQSAGVRMINNKGEKHGTITARLHEENFEVTTLRIDVTTDGRHAEVEFTTDWQKDAERRDLTINSMFLGFDGTLFDYFNGYEDLKNKKIRFVGHANQRIQEDYLRILRYFRFYGRIVDTPGDHDPETLEAIAENAKGLAGISGERIWIELKKILTGNHVNHLIHLIYDLDVASHIGLPANANLEEFIKVSKNVEGFSPKPMTLLASLFKVQDDVTKLDLRLKISKEEKNLGLFIVKNRKDLIKATDSSEPLKPYQDFVIDSREPDAIGRVCELLKYQGEHGLLKEMQQWSVPPFPVSGHDIRKVGISSGKEIGALLQQLREQWKKSGYQMEKDELLSYIKKT</sequence>
<evidence type="ECO:0000256" key="10">
    <source>
        <dbReference type="ARBA" id="ARBA00022679"/>
    </source>
</evidence>
<evidence type="ECO:0000313" key="38">
    <source>
        <dbReference type="Proteomes" id="UP000710432"/>
    </source>
</evidence>
<dbReference type="InterPro" id="IPR013098">
    <property type="entry name" value="Ig_I-set"/>
</dbReference>
<dbReference type="Gene3D" id="1.10.3090.10">
    <property type="entry name" value="cca-adding enzyme, domain 2"/>
    <property type="match status" value="1"/>
</dbReference>
<feature type="compositionally biased region" description="Polar residues" evidence="34">
    <location>
        <begin position="741"/>
        <end position="751"/>
    </location>
</feature>
<keyword evidence="18" id="KW-0460">Magnesium</keyword>
<dbReference type="InterPro" id="IPR036179">
    <property type="entry name" value="Ig-like_dom_sf"/>
</dbReference>
<reference evidence="37" key="1">
    <citation type="submission" date="2020-03" db="EMBL/GenBank/DDBJ databases">
        <title>Studies in the Genomics of Life Span.</title>
        <authorList>
            <person name="Glass D."/>
        </authorList>
    </citation>
    <scope>NUCLEOTIDE SEQUENCE</scope>
    <source>
        <strain evidence="37">LTLLF</strain>
        <tissue evidence="37">Muscle</tissue>
    </source>
</reference>
<evidence type="ECO:0000256" key="18">
    <source>
        <dbReference type="ARBA" id="ARBA00022842"/>
    </source>
</evidence>
<keyword evidence="11" id="KW-0819">tRNA processing</keyword>
<dbReference type="PANTHER" id="PTHR46173">
    <property type="entry name" value="CCA TRNA NUCLEOTIDYLTRANSFERASE 1, MITOCHONDRIAL"/>
    <property type="match status" value="1"/>
</dbReference>
<dbReference type="FunFam" id="2.60.40.10:FF:000052">
    <property type="entry name" value="Contactin 1"/>
    <property type="match status" value="1"/>
</dbReference>
<feature type="domain" description="Ig-like" evidence="35">
    <location>
        <begin position="1"/>
        <end position="62"/>
    </location>
</feature>
<dbReference type="FunFam" id="2.60.40.10:FF:000047">
    <property type="entry name" value="Contactin 1"/>
    <property type="match status" value="1"/>
</dbReference>
<evidence type="ECO:0000256" key="5">
    <source>
        <dbReference type="ARBA" id="ARBA00004496"/>
    </source>
</evidence>
<keyword evidence="10 33" id="KW-0808">Transferase</keyword>
<dbReference type="GO" id="GO:1990180">
    <property type="term" value="P:mitochondrial tRNA 3'-end processing"/>
    <property type="evidence" value="ECO:0007669"/>
    <property type="project" value="TreeGrafter"/>
</dbReference>
<keyword evidence="15" id="KW-0677">Repeat</keyword>
<dbReference type="SUPFAM" id="SSF48726">
    <property type="entry name" value="Immunoglobulin"/>
    <property type="match status" value="5"/>
</dbReference>
<name>A0A8J6KT55_MICOH</name>
<evidence type="ECO:0000256" key="33">
    <source>
        <dbReference type="RuleBase" id="RU003953"/>
    </source>
</evidence>
<keyword evidence="19 33" id="KW-0694">RNA-binding</keyword>
<dbReference type="InterPro" id="IPR033007">
    <property type="entry name" value="CNTN4_Ig6"/>
</dbReference>
<feature type="region of interest" description="Disordered" evidence="34">
    <location>
        <begin position="741"/>
        <end position="762"/>
    </location>
</feature>
<evidence type="ECO:0000256" key="28">
    <source>
        <dbReference type="ARBA" id="ARBA00023319"/>
    </source>
</evidence>
<dbReference type="GO" id="GO:0001680">
    <property type="term" value="P:tRNA 3'-terminal CCA addition"/>
    <property type="evidence" value="ECO:0007669"/>
    <property type="project" value="TreeGrafter"/>
</dbReference>
<dbReference type="InterPro" id="IPR050264">
    <property type="entry name" value="Bact_CCA-adding_enz_type3_sf"/>
</dbReference>
<comment type="cofactor">
    <cofactor evidence="1">
        <name>Mg(2+)</name>
        <dbReference type="ChEBI" id="CHEBI:18420"/>
    </cofactor>
</comment>
<dbReference type="GO" id="GO:0046872">
    <property type="term" value="F:metal ion binding"/>
    <property type="evidence" value="ECO:0007669"/>
    <property type="project" value="UniProtKB-KW"/>
</dbReference>
<dbReference type="InterPro" id="IPR002646">
    <property type="entry name" value="PolA_pol_head_dom"/>
</dbReference>
<keyword evidence="14" id="KW-0732">Signal</keyword>
<proteinExistence type="inferred from homology"/>
<comment type="catalytic activity">
    <reaction evidence="30">
        <text>a tRNA precursor + 2 CTP + ATP = a tRNA with a 3' CCA end + 3 diphosphate</text>
        <dbReference type="Rhea" id="RHEA:14433"/>
        <dbReference type="Rhea" id="RHEA-COMP:10465"/>
        <dbReference type="Rhea" id="RHEA-COMP:10468"/>
        <dbReference type="ChEBI" id="CHEBI:30616"/>
        <dbReference type="ChEBI" id="CHEBI:33019"/>
        <dbReference type="ChEBI" id="CHEBI:37563"/>
        <dbReference type="ChEBI" id="CHEBI:74896"/>
        <dbReference type="ChEBI" id="CHEBI:83071"/>
        <dbReference type="EC" id="2.7.7.72"/>
    </reaction>
    <physiologicalReaction direction="left-to-right" evidence="30">
        <dbReference type="Rhea" id="RHEA:14434"/>
    </physiologicalReaction>
</comment>
<dbReference type="InterPro" id="IPR003961">
    <property type="entry name" value="FN3_dom"/>
</dbReference>
<evidence type="ECO:0000256" key="6">
    <source>
        <dbReference type="ARBA" id="ARBA00007265"/>
    </source>
</evidence>
<evidence type="ECO:0000256" key="7">
    <source>
        <dbReference type="ARBA" id="ARBA00022475"/>
    </source>
</evidence>
<dbReference type="GO" id="GO:0004810">
    <property type="term" value="F:CCA tRNA nucleotidyltransferase activity"/>
    <property type="evidence" value="ECO:0007669"/>
    <property type="project" value="UniProtKB-EC"/>
</dbReference>
<dbReference type="GO" id="GO:0005886">
    <property type="term" value="C:plasma membrane"/>
    <property type="evidence" value="ECO:0007669"/>
    <property type="project" value="UniProtKB-SubCell"/>
</dbReference>
<feature type="domain" description="Ig-like" evidence="35">
    <location>
        <begin position="261"/>
        <end position="348"/>
    </location>
</feature>
<dbReference type="CDD" id="cd05398">
    <property type="entry name" value="NT_ClassII-CCAase"/>
    <property type="match status" value="1"/>
</dbReference>
<evidence type="ECO:0000256" key="13">
    <source>
        <dbReference type="ARBA" id="ARBA00022723"/>
    </source>
</evidence>
<evidence type="ECO:0000256" key="34">
    <source>
        <dbReference type="SAM" id="MobiDB-lite"/>
    </source>
</evidence>
<dbReference type="SMART" id="SM00060">
    <property type="entry name" value="FN3"/>
    <property type="match status" value="4"/>
</dbReference>
<comment type="caution">
    <text evidence="37">The sequence shown here is derived from an EMBL/GenBank/DDBJ whole genome shotgun (WGS) entry which is preliminary data.</text>
</comment>
<feature type="domain" description="Fibronectin type-III" evidence="36">
    <location>
        <begin position="557"/>
        <end position="654"/>
    </location>
</feature>
<dbReference type="Gene3D" id="3.30.460.10">
    <property type="entry name" value="Beta Polymerase, domain 2"/>
    <property type="match status" value="1"/>
</dbReference>
<evidence type="ECO:0000256" key="19">
    <source>
        <dbReference type="ARBA" id="ARBA00022884"/>
    </source>
</evidence>
<dbReference type="GO" id="GO:0005739">
    <property type="term" value="C:mitochondrion"/>
    <property type="evidence" value="ECO:0007669"/>
    <property type="project" value="UniProtKB-SubCell"/>
</dbReference>
<evidence type="ECO:0000256" key="14">
    <source>
        <dbReference type="ARBA" id="ARBA00022729"/>
    </source>
</evidence>
<dbReference type="Pfam" id="PF01743">
    <property type="entry name" value="PolyA_pol"/>
    <property type="match status" value="1"/>
</dbReference>
<dbReference type="FunFam" id="2.60.40.10:FF:000005">
    <property type="entry name" value="Neuronal cell adhesion molecule"/>
    <property type="match status" value="1"/>
</dbReference>
<dbReference type="FunFam" id="1.10.3090.10:FF:000004">
    <property type="entry name" value="CCA tRNA nucleotidyltransferase 1, mitochondrial"/>
    <property type="match status" value="1"/>
</dbReference>
<dbReference type="PANTHER" id="PTHR46173:SF1">
    <property type="entry name" value="CCA TRNA NUCLEOTIDYLTRANSFERASE 1, MITOCHONDRIAL"/>
    <property type="match status" value="1"/>
</dbReference>
<keyword evidence="21" id="KW-0809">Transit peptide</keyword>
<keyword evidence="28" id="KW-0393">Immunoglobulin domain</keyword>
<dbReference type="Gene3D" id="2.60.40.10">
    <property type="entry name" value="Immunoglobulins"/>
    <property type="match status" value="9"/>
</dbReference>
<evidence type="ECO:0000259" key="35">
    <source>
        <dbReference type="PROSITE" id="PS50835"/>
    </source>
</evidence>
<dbReference type="FunFam" id="2.60.40.10:FF:000054">
    <property type="entry name" value="Contactin 1"/>
    <property type="match status" value="1"/>
</dbReference>
<evidence type="ECO:0000256" key="15">
    <source>
        <dbReference type="ARBA" id="ARBA00022737"/>
    </source>
</evidence>
<evidence type="ECO:0000256" key="25">
    <source>
        <dbReference type="ARBA" id="ARBA00023157"/>
    </source>
</evidence>
<feature type="domain" description="Fibronectin type-III" evidence="36">
    <location>
        <begin position="755"/>
        <end position="852"/>
    </location>
</feature>
<dbReference type="Pfam" id="PF12627">
    <property type="entry name" value="PolyA_pol_RNAbd"/>
    <property type="match status" value="1"/>
</dbReference>
<dbReference type="PROSITE" id="PS50853">
    <property type="entry name" value="FN3"/>
    <property type="match status" value="4"/>
</dbReference>
<comment type="similarity">
    <text evidence="6 33">Belongs to the tRNA nucleotidyltransferase/poly(A) polymerase family.</text>
</comment>
<keyword evidence="26" id="KW-0325">Glycoprotein</keyword>
<evidence type="ECO:0000256" key="9">
    <source>
        <dbReference type="ARBA" id="ARBA00022553"/>
    </source>
</evidence>
<evidence type="ECO:0000256" key="20">
    <source>
        <dbReference type="ARBA" id="ARBA00022889"/>
    </source>
</evidence>
<feature type="domain" description="Fibronectin type-III" evidence="36">
    <location>
        <begin position="454"/>
        <end position="552"/>
    </location>
</feature>
<gene>
    <name evidence="37" type="ORF">LTLLF_152605</name>
</gene>
<evidence type="ECO:0000256" key="16">
    <source>
        <dbReference type="ARBA" id="ARBA00022741"/>
    </source>
</evidence>
<dbReference type="EMBL" id="JAATJU010022400">
    <property type="protein sequence ID" value="KAH0510743.1"/>
    <property type="molecule type" value="Genomic_DNA"/>
</dbReference>
<keyword evidence="23" id="KW-0496">Mitochondrion</keyword>
<keyword evidence="25" id="KW-1015">Disulfide bond</keyword>
<evidence type="ECO:0000256" key="22">
    <source>
        <dbReference type="ARBA" id="ARBA00022990"/>
    </source>
</evidence>
<dbReference type="SUPFAM" id="SSF81891">
    <property type="entry name" value="Poly A polymerase C-terminal region-like"/>
    <property type="match status" value="1"/>
</dbReference>
<accession>A0A8J6KT55</accession>
<evidence type="ECO:0000256" key="3">
    <source>
        <dbReference type="ARBA" id="ARBA00004173"/>
    </source>
</evidence>
<keyword evidence="16" id="KW-0547">Nucleotide-binding</keyword>
<keyword evidence="20" id="KW-0130">Cell adhesion</keyword>
<comment type="subcellular location">
    <subcellularLocation>
        <location evidence="4">Cell membrane</location>
    </subcellularLocation>
    <subcellularLocation>
        <location evidence="5">Cytoplasm</location>
    </subcellularLocation>
    <subcellularLocation>
        <location evidence="3">Mitochondrion</location>
    </subcellularLocation>
    <subcellularLocation>
        <location evidence="2">Nucleus</location>
    </subcellularLocation>
</comment>
<feature type="domain" description="Fibronectin type-III" evidence="36">
    <location>
        <begin position="659"/>
        <end position="754"/>
    </location>
</feature>
<keyword evidence="8" id="KW-0963">Cytoplasm</keyword>
<evidence type="ECO:0000256" key="26">
    <source>
        <dbReference type="ARBA" id="ARBA00023180"/>
    </source>
</evidence>
<dbReference type="CDD" id="cd04969">
    <property type="entry name" value="Ig5_Contactin"/>
    <property type="match status" value="1"/>
</dbReference>
<keyword evidence="22" id="KW-0007">Acetylation</keyword>
<keyword evidence="13" id="KW-0479">Metal-binding</keyword>
<dbReference type="GO" id="GO:0005634">
    <property type="term" value="C:nucleus"/>
    <property type="evidence" value="ECO:0007669"/>
    <property type="project" value="UniProtKB-SubCell"/>
</dbReference>
<evidence type="ECO:0000256" key="2">
    <source>
        <dbReference type="ARBA" id="ARBA00004123"/>
    </source>
</evidence>
<dbReference type="FunFam" id="3.30.460.10:FF:000023">
    <property type="entry name" value="CCA tRNA nucleotidyltransferase 1, mitochondrial"/>
    <property type="match status" value="1"/>
</dbReference>
<evidence type="ECO:0000256" key="11">
    <source>
        <dbReference type="ARBA" id="ARBA00022694"/>
    </source>
</evidence>
<evidence type="ECO:0000256" key="21">
    <source>
        <dbReference type="ARBA" id="ARBA00022946"/>
    </source>
</evidence>
<dbReference type="SUPFAM" id="SSF49265">
    <property type="entry name" value="Fibronectin type III"/>
    <property type="match status" value="2"/>
</dbReference>
<dbReference type="GO" id="GO:0005524">
    <property type="term" value="F:ATP binding"/>
    <property type="evidence" value="ECO:0007669"/>
    <property type="project" value="UniProtKB-KW"/>
</dbReference>
<organism evidence="37 38">
    <name type="scientific">Microtus ochrogaster</name>
    <name type="common">Prairie vole</name>
    <dbReference type="NCBI Taxonomy" id="79684"/>
    <lineage>
        <taxon>Eukaryota</taxon>
        <taxon>Metazoa</taxon>
        <taxon>Chordata</taxon>
        <taxon>Craniata</taxon>
        <taxon>Vertebrata</taxon>
        <taxon>Euteleostomi</taxon>
        <taxon>Mammalia</taxon>
        <taxon>Eutheria</taxon>
        <taxon>Euarchontoglires</taxon>
        <taxon>Glires</taxon>
        <taxon>Rodentia</taxon>
        <taxon>Myomorpha</taxon>
        <taxon>Muroidea</taxon>
        <taxon>Cricetidae</taxon>
        <taxon>Arvicolinae</taxon>
        <taxon>Microtus</taxon>
    </lineage>
</organism>
<dbReference type="InterPro" id="IPR036116">
    <property type="entry name" value="FN3_sf"/>
</dbReference>